<dbReference type="InterPro" id="IPR002696">
    <property type="entry name" value="Membr_insert_effic_factor_YidD"/>
</dbReference>
<dbReference type="GO" id="GO:0005886">
    <property type="term" value="C:plasma membrane"/>
    <property type="evidence" value="ECO:0007669"/>
    <property type="project" value="UniProtKB-SubCell"/>
</dbReference>
<dbReference type="PANTHER" id="PTHR33383">
    <property type="entry name" value="MEMBRANE PROTEIN INSERTION EFFICIENCY FACTOR-RELATED"/>
    <property type="match status" value="1"/>
</dbReference>
<comment type="subcellular location">
    <subcellularLocation>
        <location evidence="1">Cell membrane</location>
        <topology evidence="1">Peripheral membrane protein</topology>
        <orientation evidence="1">Cytoplasmic side</orientation>
    </subcellularLocation>
</comment>
<evidence type="ECO:0000256" key="1">
    <source>
        <dbReference type="HAMAP-Rule" id="MF_00386"/>
    </source>
</evidence>
<dbReference type="AlphaFoldDB" id="A0A2G9XD71"/>
<proteinExistence type="inferred from homology"/>
<sequence>MKKLIIWLIKAYQKYLSLDTGIPKKLLPALKICRFTPSCSQYVLEAVEKYGTVKGLYLGFFRILRCNPFNKGGSDPVK</sequence>
<dbReference type="NCBIfam" id="TIGR00278">
    <property type="entry name" value="membrane protein insertion efficiency factor YidD"/>
    <property type="match status" value="1"/>
</dbReference>
<keyword evidence="1" id="KW-0472">Membrane</keyword>
<comment type="caution">
    <text evidence="2">The sequence shown here is derived from an EMBL/GenBank/DDBJ whole genome shotgun (WGS) entry which is preliminary data.</text>
</comment>
<dbReference type="EMBL" id="PCQY01000031">
    <property type="protein sequence ID" value="PIP04433.1"/>
    <property type="molecule type" value="Genomic_DNA"/>
</dbReference>
<reference evidence="2 3" key="1">
    <citation type="submission" date="2017-09" db="EMBL/GenBank/DDBJ databases">
        <title>Depth-based differentiation of microbial function through sediment-hosted aquifers and enrichment of novel symbionts in the deep terrestrial subsurface.</title>
        <authorList>
            <person name="Probst A.J."/>
            <person name="Ladd B."/>
            <person name="Jarett J.K."/>
            <person name="Geller-Mcgrath D.E."/>
            <person name="Sieber C.M."/>
            <person name="Emerson J.B."/>
            <person name="Anantharaman K."/>
            <person name="Thomas B.C."/>
            <person name="Malmstrom R."/>
            <person name="Stieglmeier M."/>
            <person name="Klingl A."/>
            <person name="Woyke T."/>
            <person name="Ryan C.M."/>
            <person name="Banfield J.F."/>
        </authorList>
    </citation>
    <scope>NUCLEOTIDE SEQUENCE [LARGE SCALE GENOMIC DNA]</scope>
    <source>
        <strain evidence="2">CG23_combo_of_CG06-09_8_20_14_all_40_14</strain>
    </source>
</reference>
<evidence type="ECO:0000313" key="3">
    <source>
        <dbReference type="Proteomes" id="UP000231388"/>
    </source>
</evidence>
<accession>A0A2G9XD71</accession>
<dbReference type="Pfam" id="PF01809">
    <property type="entry name" value="YidD"/>
    <property type="match status" value="1"/>
</dbReference>
<gene>
    <name evidence="2" type="ORF">COX53_02505</name>
</gene>
<dbReference type="SMART" id="SM01234">
    <property type="entry name" value="Haemolytic"/>
    <property type="match status" value="1"/>
</dbReference>
<comment type="function">
    <text evidence="1">Could be involved in insertion of integral membrane proteins into the membrane.</text>
</comment>
<evidence type="ECO:0000313" key="2">
    <source>
        <dbReference type="EMBL" id="PIP04433.1"/>
    </source>
</evidence>
<dbReference type="Proteomes" id="UP000231388">
    <property type="component" value="Unassembled WGS sequence"/>
</dbReference>
<comment type="similarity">
    <text evidence="1">Belongs to the UPF0161 family.</text>
</comment>
<dbReference type="HAMAP" id="MF_00386">
    <property type="entry name" value="UPF0161_YidD"/>
    <property type="match status" value="1"/>
</dbReference>
<protein>
    <recommendedName>
        <fullName evidence="1">Putative membrane protein insertion efficiency factor</fullName>
    </recommendedName>
</protein>
<dbReference type="PANTHER" id="PTHR33383:SF1">
    <property type="entry name" value="MEMBRANE PROTEIN INSERTION EFFICIENCY FACTOR-RELATED"/>
    <property type="match status" value="1"/>
</dbReference>
<name>A0A2G9XD71_UNCKA</name>
<keyword evidence="1" id="KW-1003">Cell membrane</keyword>
<organism evidence="2 3">
    <name type="scientific">candidate division WWE3 bacterium CG23_combo_of_CG06-09_8_20_14_all_40_14</name>
    <dbReference type="NCBI Taxonomy" id="1975095"/>
    <lineage>
        <taxon>Bacteria</taxon>
        <taxon>Katanobacteria</taxon>
    </lineage>
</organism>